<evidence type="ECO:0000313" key="11">
    <source>
        <dbReference type="EMBL" id="MBO4210798.1"/>
    </source>
</evidence>
<evidence type="ECO:0000256" key="1">
    <source>
        <dbReference type="ARBA" id="ARBA00005194"/>
    </source>
</evidence>
<dbReference type="InterPro" id="IPR001882">
    <property type="entry name" value="Biotin_BS"/>
</dbReference>
<accession>A0ABS3W2H2</accession>
<feature type="domain" description="Lipoyl-binding" evidence="10">
    <location>
        <begin position="84"/>
        <end position="160"/>
    </location>
</feature>
<proteinExistence type="predicted"/>
<dbReference type="InterPro" id="IPR011053">
    <property type="entry name" value="Single_hybrid_motif"/>
</dbReference>
<gene>
    <name evidence="11" type="ORF">GSF22_33110</name>
</gene>
<evidence type="ECO:0000256" key="3">
    <source>
        <dbReference type="ARBA" id="ARBA00022516"/>
    </source>
</evidence>
<dbReference type="InterPro" id="IPR050709">
    <property type="entry name" value="Biotin_Carboxyl_Carrier/Decarb"/>
</dbReference>
<dbReference type="PANTHER" id="PTHR45266">
    <property type="entry name" value="OXALOACETATE DECARBOXYLASE ALPHA CHAIN"/>
    <property type="match status" value="1"/>
</dbReference>
<sequence length="167" mass="16992">MNGRGSGDRLLAELGQQARDLAAQVTGPLRRICVRSGDRVLEIEWHEPPAPAPTGPAVAGTGPAPGPEQTGVTDPPAPADPAPGITVPAPMVGTFYRAAEPGGKPFVEVGEQIRSGQVIGIVEAMKLMNQIAADQAGTVLELLVADGEPVEFGQPLLRLLPAAGGGG</sequence>
<comment type="pathway">
    <text evidence="1 8">Lipid metabolism; fatty acid biosynthesis.</text>
</comment>
<dbReference type="Pfam" id="PF00364">
    <property type="entry name" value="Biotin_lipoyl"/>
    <property type="match status" value="1"/>
</dbReference>
<evidence type="ECO:0000256" key="7">
    <source>
        <dbReference type="ARBA" id="ARBA00023267"/>
    </source>
</evidence>
<keyword evidence="12" id="KW-1185">Reference proteome</keyword>
<evidence type="ECO:0000256" key="4">
    <source>
        <dbReference type="ARBA" id="ARBA00022832"/>
    </source>
</evidence>
<organism evidence="11 12">
    <name type="scientific">Micromonospora echinofusca</name>
    <dbReference type="NCBI Taxonomy" id="47858"/>
    <lineage>
        <taxon>Bacteria</taxon>
        <taxon>Bacillati</taxon>
        <taxon>Actinomycetota</taxon>
        <taxon>Actinomycetes</taxon>
        <taxon>Micromonosporales</taxon>
        <taxon>Micromonosporaceae</taxon>
        <taxon>Micromonospora</taxon>
    </lineage>
</organism>
<dbReference type="Gene3D" id="2.40.50.100">
    <property type="match status" value="1"/>
</dbReference>
<dbReference type="Proteomes" id="UP000823521">
    <property type="component" value="Unassembled WGS sequence"/>
</dbReference>
<comment type="caution">
    <text evidence="11">The sequence shown here is derived from an EMBL/GenBank/DDBJ whole genome shotgun (WGS) entry which is preliminary data.</text>
</comment>
<dbReference type="RefSeq" id="WP_208817860.1">
    <property type="nucleotide sequence ID" value="NZ_WVUH01000603.1"/>
</dbReference>
<keyword evidence="7 8" id="KW-0092">Biotin</keyword>
<comment type="function">
    <text evidence="8">This protein is a component of the acetyl coenzyme A carboxylase complex; first, biotin carboxylase catalyzes the carboxylation of the carrier protein and then the transcarboxylase transfers the carboxyl group to form malonyl-CoA.</text>
</comment>
<dbReference type="PRINTS" id="PR01071">
    <property type="entry name" value="ACOABIOTINCC"/>
</dbReference>
<feature type="region of interest" description="Disordered" evidence="9">
    <location>
        <begin position="46"/>
        <end position="86"/>
    </location>
</feature>
<name>A0ABS3W2H2_MICEH</name>
<keyword evidence="4 8" id="KW-0276">Fatty acid metabolism</keyword>
<keyword evidence="6 8" id="KW-0275">Fatty acid biosynthesis</keyword>
<evidence type="ECO:0000256" key="9">
    <source>
        <dbReference type="SAM" id="MobiDB-lite"/>
    </source>
</evidence>
<dbReference type="SUPFAM" id="SSF51230">
    <property type="entry name" value="Single hybrid motif"/>
    <property type="match status" value="1"/>
</dbReference>
<dbReference type="InterPro" id="IPR000089">
    <property type="entry name" value="Biotin_lipoyl"/>
</dbReference>
<evidence type="ECO:0000256" key="8">
    <source>
        <dbReference type="RuleBase" id="RU364072"/>
    </source>
</evidence>
<dbReference type="PANTHER" id="PTHR45266:SF3">
    <property type="entry name" value="OXALOACETATE DECARBOXYLASE ALPHA CHAIN"/>
    <property type="match status" value="1"/>
</dbReference>
<dbReference type="EMBL" id="WVUH01000603">
    <property type="protein sequence ID" value="MBO4210798.1"/>
    <property type="molecule type" value="Genomic_DNA"/>
</dbReference>
<evidence type="ECO:0000259" key="10">
    <source>
        <dbReference type="PROSITE" id="PS50968"/>
    </source>
</evidence>
<dbReference type="InterPro" id="IPR001249">
    <property type="entry name" value="AcCoA_biotinCC"/>
</dbReference>
<keyword evidence="3 8" id="KW-0444">Lipid biosynthesis</keyword>
<dbReference type="PROSITE" id="PS00188">
    <property type="entry name" value="BIOTIN"/>
    <property type="match status" value="1"/>
</dbReference>
<evidence type="ECO:0000313" key="12">
    <source>
        <dbReference type="Proteomes" id="UP000823521"/>
    </source>
</evidence>
<evidence type="ECO:0000256" key="2">
    <source>
        <dbReference type="ARBA" id="ARBA00017562"/>
    </source>
</evidence>
<keyword evidence="5 8" id="KW-0443">Lipid metabolism</keyword>
<evidence type="ECO:0000256" key="5">
    <source>
        <dbReference type="ARBA" id="ARBA00023098"/>
    </source>
</evidence>
<dbReference type="PROSITE" id="PS50968">
    <property type="entry name" value="BIOTINYL_LIPOYL"/>
    <property type="match status" value="1"/>
</dbReference>
<dbReference type="CDD" id="cd06850">
    <property type="entry name" value="biotinyl_domain"/>
    <property type="match status" value="1"/>
</dbReference>
<protein>
    <recommendedName>
        <fullName evidence="2 8">Biotin carboxyl carrier protein of acetyl-CoA carboxylase</fullName>
    </recommendedName>
</protein>
<evidence type="ECO:0000256" key="6">
    <source>
        <dbReference type="ARBA" id="ARBA00023160"/>
    </source>
</evidence>
<reference evidence="11 12" key="1">
    <citation type="submission" date="2019-12" db="EMBL/GenBank/DDBJ databases">
        <title>Whole genome sequencing of endophytic Actinobacterium Micromonospora sp. MPMI6T.</title>
        <authorList>
            <person name="Evv R."/>
            <person name="Podile A.R."/>
        </authorList>
    </citation>
    <scope>NUCLEOTIDE SEQUENCE [LARGE SCALE GENOMIC DNA]</scope>
    <source>
        <strain evidence="11 12">MPMI6</strain>
    </source>
</reference>